<dbReference type="EMBL" id="MLJW01000784">
    <property type="protein sequence ID" value="OIQ82623.1"/>
    <property type="molecule type" value="Genomic_DNA"/>
</dbReference>
<dbReference type="InterPro" id="IPR036909">
    <property type="entry name" value="Cyt_c-like_dom_sf"/>
</dbReference>
<evidence type="ECO:0000259" key="6">
    <source>
        <dbReference type="PROSITE" id="PS51007"/>
    </source>
</evidence>
<dbReference type="PROSITE" id="PS51007">
    <property type="entry name" value="CYTC"/>
    <property type="match status" value="1"/>
</dbReference>
<keyword evidence="5" id="KW-0408">Iron</keyword>
<feature type="domain" description="Cytochrome c" evidence="6">
    <location>
        <begin position="27"/>
        <end position="114"/>
    </location>
</feature>
<evidence type="ECO:0000256" key="3">
    <source>
        <dbReference type="ARBA" id="ARBA00022723"/>
    </source>
</evidence>
<dbReference type="PANTHER" id="PTHR33751:SF9">
    <property type="entry name" value="CYTOCHROME C4"/>
    <property type="match status" value="1"/>
</dbReference>
<dbReference type="GO" id="GO:0020037">
    <property type="term" value="F:heme binding"/>
    <property type="evidence" value="ECO:0007669"/>
    <property type="project" value="InterPro"/>
</dbReference>
<dbReference type="PANTHER" id="PTHR33751">
    <property type="entry name" value="CBB3-TYPE CYTOCHROME C OXIDASE SUBUNIT FIXP"/>
    <property type="match status" value="1"/>
</dbReference>
<keyword evidence="1" id="KW-0813">Transport</keyword>
<dbReference type="Gene3D" id="1.10.760.10">
    <property type="entry name" value="Cytochrome c-like domain"/>
    <property type="match status" value="1"/>
</dbReference>
<dbReference type="Pfam" id="PF00034">
    <property type="entry name" value="Cytochrom_C"/>
    <property type="match status" value="1"/>
</dbReference>
<dbReference type="GO" id="GO:0046872">
    <property type="term" value="F:metal ion binding"/>
    <property type="evidence" value="ECO:0007669"/>
    <property type="project" value="UniProtKB-KW"/>
</dbReference>
<organism evidence="7">
    <name type="scientific">mine drainage metagenome</name>
    <dbReference type="NCBI Taxonomy" id="410659"/>
    <lineage>
        <taxon>unclassified sequences</taxon>
        <taxon>metagenomes</taxon>
        <taxon>ecological metagenomes</taxon>
    </lineage>
</organism>
<protein>
    <submittedName>
        <fullName evidence="7">Cytochrome c4</fullName>
    </submittedName>
</protein>
<evidence type="ECO:0000256" key="2">
    <source>
        <dbReference type="ARBA" id="ARBA00022617"/>
    </source>
</evidence>
<dbReference type="InterPro" id="IPR050597">
    <property type="entry name" value="Cytochrome_c_Oxidase_Subunit"/>
</dbReference>
<sequence>MNKSLARICALSAALGLTLLSASAHAGDLKKGQSLVASHGCMGCHGAGLDKPVTPAYPVIAGQPESYLFHALQQYQSAHQTPIYGRDNAIMAGMVATLSTQDLHDIAAYVASLPTPLYAPDMTH</sequence>
<keyword evidence="3" id="KW-0479">Metal-binding</keyword>
<keyword evidence="2" id="KW-0349">Heme</keyword>
<evidence type="ECO:0000256" key="5">
    <source>
        <dbReference type="ARBA" id="ARBA00023004"/>
    </source>
</evidence>
<dbReference type="SUPFAM" id="SSF46626">
    <property type="entry name" value="Cytochrome c"/>
    <property type="match status" value="1"/>
</dbReference>
<name>A0A1J5QRV7_9ZZZZ</name>
<proteinExistence type="predicted"/>
<evidence type="ECO:0000256" key="4">
    <source>
        <dbReference type="ARBA" id="ARBA00022982"/>
    </source>
</evidence>
<evidence type="ECO:0000313" key="7">
    <source>
        <dbReference type="EMBL" id="OIQ82623.1"/>
    </source>
</evidence>
<gene>
    <name evidence="7" type="primary">cc4_7</name>
    <name evidence="7" type="ORF">GALL_355870</name>
</gene>
<accession>A0A1J5QRV7</accession>
<dbReference type="GO" id="GO:0009055">
    <property type="term" value="F:electron transfer activity"/>
    <property type="evidence" value="ECO:0007669"/>
    <property type="project" value="InterPro"/>
</dbReference>
<reference evidence="7" key="1">
    <citation type="submission" date="2016-10" db="EMBL/GenBank/DDBJ databases">
        <title>Sequence of Gallionella enrichment culture.</title>
        <authorList>
            <person name="Poehlein A."/>
            <person name="Muehling M."/>
            <person name="Daniel R."/>
        </authorList>
    </citation>
    <scope>NUCLEOTIDE SEQUENCE</scope>
</reference>
<evidence type="ECO:0000256" key="1">
    <source>
        <dbReference type="ARBA" id="ARBA00022448"/>
    </source>
</evidence>
<comment type="caution">
    <text evidence="7">The sequence shown here is derived from an EMBL/GenBank/DDBJ whole genome shotgun (WGS) entry which is preliminary data.</text>
</comment>
<dbReference type="InterPro" id="IPR009056">
    <property type="entry name" value="Cyt_c-like_dom"/>
</dbReference>
<dbReference type="AlphaFoldDB" id="A0A1J5QRV7"/>
<keyword evidence="4" id="KW-0249">Electron transport</keyword>